<evidence type="ECO:0000259" key="1">
    <source>
        <dbReference type="Pfam" id="PF00144"/>
    </source>
</evidence>
<proteinExistence type="predicted"/>
<sequence length="589" mass="63376">MLIWGAGLGCASALRASPLAELLLGTVPSPPPSRALRDVSTYLSRLEGFGFSGALLVTGGDTVLLRSLHGLADQETGRRWRSDTILDIGSCAKQFTAAAILALEADGKLRTSDPVSKHLVGVPADKSAMTIHHLLTHTAGLRLDFGDDYDVIARDPYVAGVLAAPLLRKPGEKHAYSNAGYSLLAAIVEIVSGTSLDRFLRERLFGPSGMTSSGYQLSDAEARRVARGYEDGEDARLLERAQATRGQMWNLLGNGGIYTTLEDLQQWAFALRGDAVLPAASRQKFFQPHVLVNANYLGSGTQLFYGYGWYVSKSPAGKTLIWHLGGNRVTNAGLRFHLDEQRWIVYGTNVSEFNDPQYPVPAVERIIAGESVEAPPKVRPLAPRPLARFAGTYRAPGGALLTLAVHRGFLLASGEGQEAFAFVADGQWTSSAELGALNAAAAQAIEASRLGQVDAVAKHFGPWIAKDELAASEAAFWTKRHDRLGDYRRTRVLGTSKPTGRRYVGRTIVAVDFSRGSTWREYFWTKDGLVGDVGPIEKPPAGRFFPVSATCLVAFDPAAATSAKLCLDAGREGGTVAIAGTDIVLRRTR</sequence>
<gene>
    <name evidence="2" type="ORF">I596_2815</name>
</gene>
<dbReference type="InterPro" id="IPR050491">
    <property type="entry name" value="AmpC-like"/>
</dbReference>
<organism evidence="2 3">
    <name type="scientific">Dokdonella koreensis DS-123</name>
    <dbReference type="NCBI Taxonomy" id="1300342"/>
    <lineage>
        <taxon>Bacteria</taxon>
        <taxon>Pseudomonadati</taxon>
        <taxon>Pseudomonadota</taxon>
        <taxon>Gammaproteobacteria</taxon>
        <taxon>Lysobacterales</taxon>
        <taxon>Rhodanobacteraceae</taxon>
        <taxon>Dokdonella</taxon>
    </lineage>
</organism>
<dbReference type="SUPFAM" id="SSF56601">
    <property type="entry name" value="beta-lactamase/transpeptidase-like"/>
    <property type="match status" value="1"/>
</dbReference>
<dbReference type="KEGG" id="dko:I596_2815"/>
<dbReference type="Gene3D" id="3.40.710.10">
    <property type="entry name" value="DD-peptidase/beta-lactamase superfamily"/>
    <property type="match status" value="1"/>
</dbReference>
<dbReference type="AlphaFoldDB" id="A0A160DW42"/>
<protein>
    <submittedName>
        <fullName evidence="2">Beta-lactamase</fullName>
    </submittedName>
</protein>
<dbReference type="Proteomes" id="UP000076830">
    <property type="component" value="Chromosome"/>
</dbReference>
<dbReference type="Pfam" id="PF00144">
    <property type="entry name" value="Beta-lactamase"/>
    <property type="match status" value="1"/>
</dbReference>
<dbReference type="InterPro" id="IPR012338">
    <property type="entry name" value="Beta-lactam/transpept-like"/>
</dbReference>
<dbReference type="EMBL" id="CP015249">
    <property type="protein sequence ID" value="ANB18809.1"/>
    <property type="molecule type" value="Genomic_DNA"/>
</dbReference>
<feature type="domain" description="Beta-lactamase-related" evidence="1">
    <location>
        <begin position="53"/>
        <end position="352"/>
    </location>
</feature>
<dbReference type="STRING" id="1300342.I596_2815"/>
<dbReference type="InterPro" id="IPR001466">
    <property type="entry name" value="Beta-lactam-related"/>
</dbReference>
<keyword evidence="3" id="KW-1185">Reference proteome</keyword>
<name>A0A160DW42_9GAMM</name>
<accession>A0A160DW42</accession>
<evidence type="ECO:0000313" key="2">
    <source>
        <dbReference type="EMBL" id="ANB18809.1"/>
    </source>
</evidence>
<dbReference type="PATRIC" id="fig|1300342.3.peg.2741"/>
<reference evidence="2 3" key="1">
    <citation type="submission" date="2016-04" db="EMBL/GenBank/DDBJ databases">
        <title>Complete genome sequence of Dokdonella koreensis DS-123T.</title>
        <authorList>
            <person name="Kim J.F."/>
            <person name="Lee H."/>
            <person name="Kwak M.-J."/>
        </authorList>
    </citation>
    <scope>NUCLEOTIDE SEQUENCE [LARGE SCALE GENOMIC DNA]</scope>
    <source>
        <strain evidence="2 3">DS-123</strain>
    </source>
</reference>
<dbReference type="PANTHER" id="PTHR46825">
    <property type="entry name" value="D-ALANYL-D-ALANINE-CARBOXYPEPTIDASE/ENDOPEPTIDASE AMPH"/>
    <property type="match status" value="1"/>
</dbReference>
<dbReference type="PANTHER" id="PTHR46825:SF9">
    <property type="entry name" value="BETA-LACTAMASE-RELATED DOMAIN-CONTAINING PROTEIN"/>
    <property type="match status" value="1"/>
</dbReference>
<evidence type="ECO:0000313" key="3">
    <source>
        <dbReference type="Proteomes" id="UP000076830"/>
    </source>
</evidence>